<keyword evidence="4" id="KW-1185">Reference proteome</keyword>
<feature type="transmembrane region" description="Helical" evidence="1">
    <location>
        <begin position="156"/>
        <end position="177"/>
    </location>
</feature>
<dbReference type="Pfam" id="PF01569">
    <property type="entry name" value="PAP2"/>
    <property type="match status" value="1"/>
</dbReference>
<dbReference type="InterPro" id="IPR000326">
    <property type="entry name" value="PAP2/HPO"/>
</dbReference>
<dbReference type="Proteomes" id="UP000078486">
    <property type="component" value="Unassembled WGS sequence"/>
</dbReference>
<protein>
    <recommendedName>
        <fullName evidence="2">Phosphatidic acid phosphatase type 2/haloperoxidase domain-containing protein</fullName>
    </recommendedName>
</protein>
<dbReference type="EMBL" id="LRRQ01000189">
    <property type="protein sequence ID" value="OAM87033.1"/>
    <property type="molecule type" value="Genomic_DNA"/>
</dbReference>
<dbReference type="GO" id="GO:0005886">
    <property type="term" value="C:plasma membrane"/>
    <property type="evidence" value="ECO:0007669"/>
    <property type="project" value="TreeGrafter"/>
</dbReference>
<evidence type="ECO:0000259" key="2">
    <source>
        <dbReference type="SMART" id="SM00014"/>
    </source>
</evidence>
<evidence type="ECO:0000313" key="3">
    <source>
        <dbReference type="EMBL" id="OAM87033.1"/>
    </source>
</evidence>
<accession>A0A178IAH5</accession>
<keyword evidence="1" id="KW-0812">Transmembrane</keyword>
<organism evidence="3 4">
    <name type="scientific">Termitidicoccus mucosus</name>
    <dbReference type="NCBI Taxonomy" id="1184151"/>
    <lineage>
        <taxon>Bacteria</taxon>
        <taxon>Pseudomonadati</taxon>
        <taxon>Verrucomicrobiota</taxon>
        <taxon>Opitutia</taxon>
        <taxon>Opitutales</taxon>
        <taxon>Opitutaceae</taxon>
        <taxon>Termitidicoccus</taxon>
    </lineage>
</organism>
<keyword evidence="1" id="KW-1133">Transmembrane helix</keyword>
<dbReference type="PANTHER" id="PTHR14969">
    <property type="entry name" value="SPHINGOSINE-1-PHOSPHATE PHOSPHOHYDROLASE"/>
    <property type="match status" value="1"/>
</dbReference>
<gene>
    <name evidence="3" type="ORF">AW736_25390</name>
</gene>
<dbReference type="SMART" id="SM00014">
    <property type="entry name" value="acidPPc"/>
    <property type="match status" value="1"/>
</dbReference>
<comment type="caution">
    <text evidence="3">The sequence shown here is derived from an EMBL/GenBank/DDBJ whole genome shotgun (WGS) entry which is preliminary data.</text>
</comment>
<dbReference type="AlphaFoldDB" id="A0A178IAH5"/>
<reference evidence="3 4" key="1">
    <citation type="submission" date="2016-01" db="EMBL/GenBank/DDBJ databases">
        <title>High potential of lignocellulose degradation of a new Verrucomicrobia species.</title>
        <authorList>
            <person name="Wang Y."/>
            <person name="Shi Y."/>
            <person name="Qiu Z."/>
            <person name="Liu S."/>
            <person name="Yang H."/>
        </authorList>
    </citation>
    <scope>NUCLEOTIDE SEQUENCE [LARGE SCALE GENOMIC DNA]</scope>
    <source>
        <strain evidence="3 4">TSB47</strain>
    </source>
</reference>
<feature type="domain" description="Phosphatidic acid phosphatase type 2/haloperoxidase" evidence="2">
    <location>
        <begin position="77"/>
        <end position="226"/>
    </location>
</feature>
<proteinExistence type="predicted"/>
<evidence type="ECO:0000313" key="4">
    <source>
        <dbReference type="Proteomes" id="UP000078486"/>
    </source>
</evidence>
<dbReference type="SUPFAM" id="SSF48317">
    <property type="entry name" value="Acid phosphatase/Vanadium-dependent haloperoxidase"/>
    <property type="match status" value="1"/>
</dbReference>
<keyword evidence="1" id="KW-0472">Membrane</keyword>
<feature type="transmembrane region" description="Helical" evidence="1">
    <location>
        <begin position="184"/>
        <end position="203"/>
    </location>
</feature>
<dbReference type="Gene3D" id="1.20.144.10">
    <property type="entry name" value="Phosphatidic acid phosphatase type 2/haloperoxidase"/>
    <property type="match status" value="1"/>
</dbReference>
<dbReference type="CDD" id="cd01610">
    <property type="entry name" value="PAP2_like"/>
    <property type="match status" value="1"/>
</dbReference>
<dbReference type="RefSeq" id="WP_068773090.1">
    <property type="nucleotide sequence ID" value="NZ_CP109796.1"/>
</dbReference>
<dbReference type="PANTHER" id="PTHR14969:SF54">
    <property type="entry name" value="PHOSPHATIDYLGLYCEROPHOSPHATASE B"/>
    <property type="match status" value="1"/>
</dbReference>
<dbReference type="STRING" id="1184151.AW736_25390"/>
<feature type="transmembrane region" description="Helical" evidence="1">
    <location>
        <begin position="52"/>
        <end position="68"/>
    </location>
</feature>
<dbReference type="InterPro" id="IPR036938">
    <property type="entry name" value="PAP2/HPO_sf"/>
</dbReference>
<feature type="transmembrane region" description="Helical" evidence="1">
    <location>
        <begin position="75"/>
        <end position="96"/>
    </location>
</feature>
<name>A0A178IAH5_9BACT</name>
<feature type="transmembrane region" description="Helical" evidence="1">
    <location>
        <begin position="209"/>
        <end position="229"/>
    </location>
</feature>
<sequence length="241" mass="26456">MRPFPRPVTAAAVLLLLPSLAVWFSGWAWRPPADSAWLRAQIALTDTAGFPWALATCAVFSAAIWWMHRARPRQACALAALCLAAVLAGQGAKAAIKNTVRDSRPYVDWLAARQGTSSDAFYEMTRGERAAWIRQTAADPAVPAPLREHWQRETGYSFPSGHTLFSATWTLLCVGLFRTRRHRAACAAVVLWGALTACSRMTLGMHWPWDLATGTVISWLLALAALRLAQNHLPPEERSGA</sequence>
<evidence type="ECO:0000256" key="1">
    <source>
        <dbReference type="SAM" id="Phobius"/>
    </source>
</evidence>